<accession>A0AAU7KJT9</accession>
<proteinExistence type="predicted"/>
<evidence type="ECO:0000313" key="2">
    <source>
        <dbReference type="EMBL" id="XBO71737.1"/>
    </source>
</evidence>
<dbReference type="InterPro" id="IPR027849">
    <property type="entry name" value="DUF4434"/>
</dbReference>
<name>A0AAU7KJT9_9GAMM</name>
<dbReference type="RefSeq" id="WP_348827588.1">
    <property type="nucleotide sequence ID" value="NZ_CP098827.1"/>
</dbReference>
<dbReference type="AlphaFoldDB" id="A0AAU7KJT9"/>
<evidence type="ECO:0000259" key="1">
    <source>
        <dbReference type="Pfam" id="PF14488"/>
    </source>
</evidence>
<sequence>MPVPFAGIIAPLTLTVVLAMPVGTVAAADDSLLTRAAEAYRSETLFYQPQNRDASLSRQQWQTLWRRTRENGVHTLIVQWTQYGEETFGGADGWLANALVDAERQGLELIIGLYQDPEYYETLPDNARFRHYWYQQLAKAHARQQQIQRQWPLTPVGWYLPEELDDWLFREPGVRQELTRQLACASQQLTGPLHLSMFSGGFVTPGVYAAWAEDIAESGWQVWWQDDEGARNLDPPMRQAYRDALSCRIGVVREAFARTSATESDFQAMPARPRQRGNDCHPDAVFSLRYMPWAEALHQGPPGDLAQ</sequence>
<dbReference type="Gene3D" id="3.20.20.80">
    <property type="entry name" value="Glycosidases"/>
    <property type="match status" value="1"/>
</dbReference>
<protein>
    <submittedName>
        <fullName evidence="2">DUF4434 domain-containing protein</fullName>
    </submittedName>
</protein>
<dbReference type="EMBL" id="CP098827">
    <property type="protein sequence ID" value="XBO71737.1"/>
    <property type="molecule type" value="Genomic_DNA"/>
</dbReference>
<dbReference type="Pfam" id="PF14488">
    <property type="entry name" value="DUF4434"/>
    <property type="match status" value="1"/>
</dbReference>
<gene>
    <name evidence="2" type="ORF">NFG58_03195</name>
</gene>
<feature type="domain" description="DUF4434" evidence="1">
    <location>
        <begin position="46"/>
        <end position="246"/>
    </location>
</feature>
<reference evidence="2" key="1">
    <citation type="submission" date="2022-06" db="EMBL/GenBank/DDBJ databases">
        <title>A novel DMS-producing enzyme.</title>
        <authorList>
            <person name="Zhang Y."/>
        </authorList>
    </citation>
    <scope>NUCLEOTIDE SEQUENCE</scope>
    <source>
        <strain evidence="2">RT37</strain>
    </source>
</reference>
<organism evidence="2">
    <name type="scientific">Halomonas sp. RT37</name>
    <dbReference type="NCBI Taxonomy" id="2950872"/>
    <lineage>
        <taxon>Bacteria</taxon>
        <taxon>Pseudomonadati</taxon>
        <taxon>Pseudomonadota</taxon>
        <taxon>Gammaproteobacteria</taxon>
        <taxon>Oceanospirillales</taxon>
        <taxon>Halomonadaceae</taxon>
        <taxon>Halomonas</taxon>
    </lineage>
</organism>